<dbReference type="InterPro" id="IPR010998">
    <property type="entry name" value="Integrase_recombinase_N"/>
</dbReference>
<evidence type="ECO:0000256" key="2">
    <source>
        <dbReference type="ARBA" id="ARBA00022908"/>
    </source>
</evidence>
<keyword evidence="3 5" id="KW-0238">DNA-binding</keyword>
<proteinExistence type="inferred from homology"/>
<evidence type="ECO:0000256" key="1">
    <source>
        <dbReference type="ARBA" id="ARBA00008857"/>
    </source>
</evidence>
<dbReference type="InterPro" id="IPR002104">
    <property type="entry name" value="Integrase_catalytic"/>
</dbReference>
<dbReference type="InterPro" id="IPR050808">
    <property type="entry name" value="Phage_Integrase"/>
</dbReference>
<evidence type="ECO:0000259" key="7">
    <source>
        <dbReference type="PROSITE" id="PS51900"/>
    </source>
</evidence>
<dbReference type="InterPro" id="IPR044068">
    <property type="entry name" value="CB"/>
</dbReference>
<feature type="domain" description="Core-binding (CB)" evidence="7">
    <location>
        <begin position="94"/>
        <end position="174"/>
    </location>
</feature>
<gene>
    <name evidence="8" type="ORF">Q4494_17885</name>
</gene>
<evidence type="ECO:0000259" key="6">
    <source>
        <dbReference type="PROSITE" id="PS51898"/>
    </source>
</evidence>
<dbReference type="Pfam" id="PF13356">
    <property type="entry name" value="Arm-DNA-bind_3"/>
    <property type="match status" value="1"/>
</dbReference>
<name>A0AAW7XWU9_9RHOB</name>
<dbReference type="Proteomes" id="UP001169823">
    <property type="component" value="Unassembled WGS sequence"/>
</dbReference>
<organism evidence="8 9">
    <name type="scientific">Celeribacter halophilus</name>
    <dbReference type="NCBI Taxonomy" id="576117"/>
    <lineage>
        <taxon>Bacteria</taxon>
        <taxon>Pseudomonadati</taxon>
        <taxon>Pseudomonadota</taxon>
        <taxon>Alphaproteobacteria</taxon>
        <taxon>Rhodobacterales</taxon>
        <taxon>Roseobacteraceae</taxon>
        <taxon>Celeribacter</taxon>
    </lineage>
</organism>
<dbReference type="CDD" id="cd00796">
    <property type="entry name" value="INT_Rci_Hp1_C"/>
    <property type="match status" value="1"/>
</dbReference>
<evidence type="ECO:0000256" key="3">
    <source>
        <dbReference type="ARBA" id="ARBA00023125"/>
    </source>
</evidence>
<dbReference type="RefSeq" id="WP_303495175.1">
    <property type="nucleotide sequence ID" value="NZ_JAUOPJ010000025.1"/>
</dbReference>
<dbReference type="PANTHER" id="PTHR30629:SF2">
    <property type="entry name" value="PROPHAGE INTEGRASE INTS-RELATED"/>
    <property type="match status" value="1"/>
</dbReference>
<evidence type="ECO:0000256" key="4">
    <source>
        <dbReference type="ARBA" id="ARBA00023172"/>
    </source>
</evidence>
<dbReference type="InterPro" id="IPR004107">
    <property type="entry name" value="Integrase_SAM-like_N"/>
</dbReference>
<dbReference type="InterPro" id="IPR038488">
    <property type="entry name" value="Integrase_DNA-bd_sf"/>
</dbReference>
<dbReference type="AlphaFoldDB" id="A0AAW7XWU9"/>
<accession>A0AAW7XWU9</accession>
<reference evidence="8" key="1">
    <citation type="submission" date="2023-07" db="EMBL/GenBank/DDBJ databases">
        <title>Genome content predicts the carbon catabolic preferences of heterotrophic bacteria.</title>
        <authorList>
            <person name="Gralka M."/>
        </authorList>
    </citation>
    <scope>NUCLEOTIDE SEQUENCE</scope>
    <source>
        <strain evidence="8">I2M02</strain>
    </source>
</reference>
<comment type="similarity">
    <text evidence="1">Belongs to the 'phage' integrase family.</text>
</comment>
<dbReference type="Gene3D" id="1.10.150.130">
    <property type="match status" value="1"/>
</dbReference>
<dbReference type="Pfam" id="PF14659">
    <property type="entry name" value="Phage_int_SAM_3"/>
    <property type="match status" value="1"/>
</dbReference>
<keyword evidence="4" id="KW-0233">DNA recombination</keyword>
<dbReference type="EMBL" id="JAUOPJ010000025">
    <property type="protein sequence ID" value="MDO6458951.1"/>
    <property type="molecule type" value="Genomic_DNA"/>
</dbReference>
<dbReference type="Gene3D" id="1.10.443.10">
    <property type="entry name" value="Intergrase catalytic core"/>
    <property type="match status" value="1"/>
</dbReference>
<sequence>MKLTKRSVEALEIKEKDYLIWDSEVRGFGVRVLPSGKRSYLVQYRSGKRTRRLTLGQHGPLTTDEARSLAKQQLGNVARGDDPAESRKQKRMAPTVGALCDRFMSEYVAEHCKPTTYAGYKTVVNQHIKPKLGMFQIEDVTRADVAELHHNMRDTPYHANRVVMVMSKMFNVAEDWGLRTEGTNPTRRIKKYKEVEKKRYLSDDEQSRLGNVLFEGLERGDYSEYVVAAFMLLILTGCRLREIQTLKWEYVTRTHLELPDSKTGRRRIPLPREASDVLDALPRREGNPYVILGDKPDGHYNDLQKPWRKIRARAGLDDVRIHDLRHTYASVAVTNGIDPFMLKEIMGHKNLSTTLRYAHLADDAVQRAAGSVAARLAGAIRKDSRTEPELRVVR</sequence>
<dbReference type="Pfam" id="PF00589">
    <property type="entry name" value="Phage_integrase"/>
    <property type="match status" value="1"/>
</dbReference>
<feature type="domain" description="Tyr recombinase" evidence="6">
    <location>
        <begin position="196"/>
        <end position="371"/>
    </location>
</feature>
<dbReference type="Gene3D" id="3.30.160.390">
    <property type="entry name" value="Integrase, DNA-binding domain"/>
    <property type="match status" value="1"/>
</dbReference>
<dbReference type="InterPro" id="IPR011010">
    <property type="entry name" value="DNA_brk_join_enz"/>
</dbReference>
<dbReference type="GO" id="GO:0015074">
    <property type="term" value="P:DNA integration"/>
    <property type="evidence" value="ECO:0007669"/>
    <property type="project" value="UniProtKB-KW"/>
</dbReference>
<evidence type="ECO:0000256" key="5">
    <source>
        <dbReference type="PROSITE-ProRule" id="PRU01248"/>
    </source>
</evidence>
<dbReference type="InterPro" id="IPR025166">
    <property type="entry name" value="Integrase_DNA_bind_dom"/>
</dbReference>
<dbReference type="SUPFAM" id="SSF56349">
    <property type="entry name" value="DNA breaking-rejoining enzymes"/>
    <property type="match status" value="1"/>
</dbReference>
<dbReference type="PANTHER" id="PTHR30629">
    <property type="entry name" value="PROPHAGE INTEGRASE"/>
    <property type="match status" value="1"/>
</dbReference>
<evidence type="ECO:0000313" key="8">
    <source>
        <dbReference type="EMBL" id="MDO6458951.1"/>
    </source>
</evidence>
<protein>
    <submittedName>
        <fullName evidence="8">Tyrosine-type recombinase/integrase</fullName>
    </submittedName>
</protein>
<dbReference type="InterPro" id="IPR013762">
    <property type="entry name" value="Integrase-like_cat_sf"/>
</dbReference>
<comment type="caution">
    <text evidence="8">The sequence shown here is derived from an EMBL/GenBank/DDBJ whole genome shotgun (WGS) entry which is preliminary data.</text>
</comment>
<dbReference type="GO" id="GO:0003677">
    <property type="term" value="F:DNA binding"/>
    <property type="evidence" value="ECO:0007669"/>
    <property type="project" value="UniProtKB-UniRule"/>
</dbReference>
<dbReference type="PROSITE" id="PS51898">
    <property type="entry name" value="TYR_RECOMBINASE"/>
    <property type="match status" value="1"/>
</dbReference>
<dbReference type="PROSITE" id="PS51900">
    <property type="entry name" value="CB"/>
    <property type="match status" value="1"/>
</dbReference>
<dbReference type="GO" id="GO:0006310">
    <property type="term" value="P:DNA recombination"/>
    <property type="evidence" value="ECO:0007669"/>
    <property type="project" value="UniProtKB-KW"/>
</dbReference>
<evidence type="ECO:0000313" key="9">
    <source>
        <dbReference type="Proteomes" id="UP001169823"/>
    </source>
</evidence>
<keyword evidence="2" id="KW-0229">DNA integration</keyword>